<reference evidence="1" key="1">
    <citation type="submission" date="2014-09" db="EMBL/GenBank/DDBJ databases">
        <authorList>
            <person name="Magalhaes I.L.F."/>
            <person name="Oliveira U."/>
            <person name="Santos F.R."/>
            <person name="Vidigal T.H.D.A."/>
            <person name="Brescovit A.D."/>
            <person name="Santos A.J."/>
        </authorList>
    </citation>
    <scope>NUCLEOTIDE SEQUENCE</scope>
    <source>
        <tissue evidence="1">Shoot tissue taken approximately 20 cm above the soil surface</tissue>
    </source>
</reference>
<reference evidence="1" key="2">
    <citation type="journal article" date="2015" name="Data Brief">
        <title>Shoot transcriptome of the giant reed, Arundo donax.</title>
        <authorList>
            <person name="Barrero R.A."/>
            <person name="Guerrero F.D."/>
            <person name="Moolhuijzen P."/>
            <person name="Goolsby J.A."/>
            <person name="Tidwell J."/>
            <person name="Bellgard S.E."/>
            <person name="Bellgard M.I."/>
        </authorList>
    </citation>
    <scope>NUCLEOTIDE SEQUENCE</scope>
    <source>
        <tissue evidence="1">Shoot tissue taken approximately 20 cm above the soil surface</tissue>
    </source>
</reference>
<sequence>MFEFRGLHKNIIQLCHLI</sequence>
<dbReference type="AlphaFoldDB" id="A0A0A8YS88"/>
<dbReference type="EMBL" id="GBRH01272643">
    <property type="protein sequence ID" value="JAD25252.1"/>
    <property type="molecule type" value="Transcribed_RNA"/>
</dbReference>
<accession>A0A0A8YS88</accession>
<proteinExistence type="predicted"/>
<name>A0A0A8YS88_ARUDO</name>
<evidence type="ECO:0000313" key="1">
    <source>
        <dbReference type="EMBL" id="JAD25252.1"/>
    </source>
</evidence>
<protein>
    <submittedName>
        <fullName evidence="1">Uncharacterized protein</fullName>
    </submittedName>
</protein>
<organism evidence="1">
    <name type="scientific">Arundo donax</name>
    <name type="common">Giant reed</name>
    <name type="synonym">Donax arundinaceus</name>
    <dbReference type="NCBI Taxonomy" id="35708"/>
    <lineage>
        <taxon>Eukaryota</taxon>
        <taxon>Viridiplantae</taxon>
        <taxon>Streptophyta</taxon>
        <taxon>Embryophyta</taxon>
        <taxon>Tracheophyta</taxon>
        <taxon>Spermatophyta</taxon>
        <taxon>Magnoliopsida</taxon>
        <taxon>Liliopsida</taxon>
        <taxon>Poales</taxon>
        <taxon>Poaceae</taxon>
        <taxon>PACMAD clade</taxon>
        <taxon>Arundinoideae</taxon>
        <taxon>Arundineae</taxon>
        <taxon>Arundo</taxon>
    </lineage>
</organism>